<dbReference type="Pfam" id="PF01593">
    <property type="entry name" value="Amino_oxidase"/>
    <property type="match status" value="1"/>
</dbReference>
<dbReference type="PANTHER" id="PTHR42923">
    <property type="entry name" value="PROTOPORPHYRINOGEN OXIDASE"/>
    <property type="match status" value="1"/>
</dbReference>
<evidence type="ECO:0000313" key="2">
    <source>
        <dbReference type="EMBL" id="CAJ1585172.1"/>
    </source>
</evidence>
<dbReference type="InterPro" id="IPR050464">
    <property type="entry name" value="Zeta_carotene_desat/Oxidored"/>
</dbReference>
<protein>
    <submittedName>
        <fullName evidence="2">FAD-dependent oxidoreductase</fullName>
    </submittedName>
</protein>
<dbReference type="EMBL" id="OY726395">
    <property type="protein sequence ID" value="CAJ1585172.1"/>
    <property type="molecule type" value="Genomic_DNA"/>
</dbReference>
<dbReference type="Proteomes" id="UP001190466">
    <property type="component" value="Chromosome"/>
</dbReference>
<proteinExistence type="predicted"/>
<dbReference type="Pfam" id="PF13450">
    <property type="entry name" value="NAD_binding_8"/>
    <property type="match status" value="1"/>
</dbReference>
<dbReference type="SUPFAM" id="SSF51905">
    <property type="entry name" value="FAD/NAD(P)-binding domain"/>
    <property type="match status" value="1"/>
</dbReference>
<gene>
    <name evidence="2" type="ORF">MU0050_003570</name>
</gene>
<dbReference type="InterPro" id="IPR002937">
    <property type="entry name" value="Amino_oxidase"/>
</dbReference>
<evidence type="ECO:0000259" key="1">
    <source>
        <dbReference type="Pfam" id="PF01593"/>
    </source>
</evidence>
<feature type="domain" description="Amine oxidase" evidence="1">
    <location>
        <begin position="616"/>
        <end position="669"/>
    </location>
</feature>
<sequence>MRGRDKVAILGGGMAGLTAAWRLSEAGWRDRFDSITVYQRGWRLGGKAASSRGAHGRIEEHGLHIWLGSYENAFALLRECYAELDRAATDPDAPVQTWDQALVPADQLGMADRWNGGWSVWPGRFSRNGEVPGEPGAGGREITAVDLARRSLGLILDFADSLAADAPDLMLSAAPLPLQRLDTVRRGALAALTILADPAGFSPEARGVLEAPLDGLRDALDYEGRPDHRRFWLLLSVLTATVRGLIADNLVTDPQGFRALNDEEYGAWLLRHGAHPDVLDFALIRGLYDMVFGYADGDCERPAFAAGLGVLLTGIALFQYKGAFFWKMTAGMGDVVIAPLYQVLRRRGVRFEFFHRVDHLHLDERRLTVEAISVGRQVRLAAGRDHYEPLIRVGGLPVFPAAPLAEQIDPRPGLAELECHFGDDRRDAERRVLRRGIDFDRVVLAASLGMVELICTELIADRPEWRQLTQRVRTVATQSFQLWLRRSEDDLGWARPGVTTSGYVAPFDTWASMPQTLWAEAWPAAERPRAVAYFCGVLDAPWPAEAAPQDYRRRCRDRVETAAVDHLDRHLGLYLPGAVTAAGFDWDLLCGAEGARGAAAVRTQHVSVNIDPSDRYVQSVPGSDKYRLRADESGYDNLVLAGDWIDCGLNAGCIEAAVMSGLQAANALLGRGRLHRIRGFHLP</sequence>
<organism evidence="2 3">
    <name type="scientific">[Mycobacterium] wendilense</name>
    <dbReference type="NCBI Taxonomy" id="3064284"/>
    <lineage>
        <taxon>Bacteria</taxon>
        <taxon>Bacillati</taxon>
        <taxon>Actinomycetota</taxon>
        <taxon>Actinomycetes</taxon>
        <taxon>Mycobacteriales</taxon>
        <taxon>Mycobacteriaceae</taxon>
        <taxon>Mycolicibacter</taxon>
    </lineage>
</organism>
<dbReference type="PANTHER" id="PTHR42923:SF46">
    <property type="entry name" value="AMINE OXIDASE"/>
    <property type="match status" value="1"/>
</dbReference>
<accession>A0ABN9P5M1</accession>
<reference evidence="2 3" key="1">
    <citation type="submission" date="2023-08" db="EMBL/GenBank/DDBJ databases">
        <authorList>
            <person name="Folkvardsen B D."/>
            <person name="Norman A."/>
        </authorList>
    </citation>
    <scope>NUCLEOTIDE SEQUENCE [LARGE SCALE GENOMIC DNA]</scope>
    <source>
        <strain evidence="2 3">Mu0050</strain>
    </source>
</reference>
<name>A0ABN9P5M1_9MYCO</name>
<evidence type="ECO:0000313" key="3">
    <source>
        <dbReference type="Proteomes" id="UP001190466"/>
    </source>
</evidence>
<dbReference type="RefSeq" id="WP_316517374.1">
    <property type="nucleotide sequence ID" value="NZ_OY726395.1"/>
</dbReference>
<dbReference type="Gene3D" id="3.50.50.60">
    <property type="entry name" value="FAD/NAD(P)-binding domain"/>
    <property type="match status" value="1"/>
</dbReference>
<keyword evidence="3" id="KW-1185">Reference proteome</keyword>
<dbReference type="InterPro" id="IPR036188">
    <property type="entry name" value="FAD/NAD-bd_sf"/>
</dbReference>